<sequence length="73" mass="8156">MVGVLDYSAGAMENWGLITFRQDILVSGLTGIILDPWVNDGRRDVIAHELAHQAQVRHQNVESAEVNVEKDTR</sequence>
<dbReference type="OrthoDB" id="5866412at2759"/>
<protein>
    <recommendedName>
        <fullName evidence="1">Peptidase M1 membrane alanine aminopeptidase domain-containing protein</fullName>
    </recommendedName>
</protein>
<proteinExistence type="predicted"/>
<gene>
    <name evidence="2" type="ORF">ANCCAN_06479</name>
</gene>
<dbReference type="Pfam" id="PF01433">
    <property type="entry name" value="Peptidase_M1"/>
    <property type="match status" value="1"/>
</dbReference>
<dbReference type="AlphaFoldDB" id="A0A368GV16"/>
<name>A0A368GV16_ANCCA</name>
<dbReference type="EMBL" id="JOJR01000062">
    <property type="protein sequence ID" value="RCN47448.1"/>
    <property type="molecule type" value="Genomic_DNA"/>
</dbReference>
<feature type="domain" description="Peptidase M1 membrane alanine aminopeptidase" evidence="1">
    <location>
        <begin position="1"/>
        <end position="53"/>
    </location>
</feature>
<keyword evidence="3" id="KW-1185">Reference proteome</keyword>
<evidence type="ECO:0000259" key="1">
    <source>
        <dbReference type="Pfam" id="PF01433"/>
    </source>
</evidence>
<organism evidence="2 3">
    <name type="scientific">Ancylostoma caninum</name>
    <name type="common">Dog hookworm</name>
    <dbReference type="NCBI Taxonomy" id="29170"/>
    <lineage>
        <taxon>Eukaryota</taxon>
        <taxon>Metazoa</taxon>
        <taxon>Ecdysozoa</taxon>
        <taxon>Nematoda</taxon>
        <taxon>Chromadorea</taxon>
        <taxon>Rhabditida</taxon>
        <taxon>Rhabditina</taxon>
        <taxon>Rhabditomorpha</taxon>
        <taxon>Strongyloidea</taxon>
        <taxon>Ancylostomatidae</taxon>
        <taxon>Ancylostomatinae</taxon>
        <taxon>Ancylostoma</taxon>
    </lineage>
</organism>
<comment type="caution">
    <text evidence="2">The sequence shown here is derived from an EMBL/GenBank/DDBJ whole genome shotgun (WGS) entry which is preliminary data.</text>
</comment>
<dbReference type="Proteomes" id="UP000252519">
    <property type="component" value="Unassembled WGS sequence"/>
</dbReference>
<accession>A0A368GV16</accession>
<evidence type="ECO:0000313" key="2">
    <source>
        <dbReference type="EMBL" id="RCN47448.1"/>
    </source>
</evidence>
<reference evidence="2 3" key="1">
    <citation type="submission" date="2014-10" db="EMBL/GenBank/DDBJ databases">
        <title>Draft genome of the hookworm Ancylostoma caninum.</title>
        <authorList>
            <person name="Mitreva M."/>
        </authorList>
    </citation>
    <scope>NUCLEOTIDE SEQUENCE [LARGE SCALE GENOMIC DNA]</scope>
    <source>
        <strain evidence="2 3">Baltimore</strain>
    </source>
</reference>
<dbReference type="STRING" id="29170.A0A368GV16"/>
<dbReference type="Gene3D" id="1.10.390.10">
    <property type="entry name" value="Neutral Protease Domain 2"/>
    <property type="match status" value="1"/>
</dbReference>
<dbReference type="InterPro" id="IPR027268">
    <property type="entry name" value="Peptidase_M4/M1_CTD_sf"/>
</dbReference>
<dbReference type="GO" id="GO:0008270">
    <property type="term" value="F:zinc ion binding"/>
    <property type="evidence" value="ECO:0007669"/>
    <property type="project" value="InterPro"/>
</dbReference>
<dbReference type="InterPro" id="IPR014782">
    <property type="entry name" value="Peptidase_M1_dom"/>
</dbReference>
<dbReference type="SUPFAM" id="SSF55486">
    <property type="entry name" value="Metalloproteases ('zincins'), catalytic domain"/>
    <property type="match status" value="1"/>
</dbReference>
<dbReference type="GO" id="GO:0008237">
    <property type="term" value="F:metallopeptidase activity"/>
    <property type="evidence" value="ECO:0007669"/>
    <property type="project" value="InterPro"/>
</dbReference>
<evidence type="ECO:0000313" key="3">
    <source>
        <dbReference type="Proteomes" id="UP000252519"/>
    </source>
</evidence>